<keyword evidence="1" id="KW-1133">Transmembrane helix</keyword>
<evidence type="ECO:0000313" key="2">
    <source>
        <dbReference type="EMBL" id="KHD76140.1"/>
    </source>
</evidence>
<reference evidence="2 3" key="1">
    <citation type="submission" date="2014-10" db="EMBL/GenBank/DDBJ databases">
        <title>Draft genome sequence of Actinoplanes utahensis NRRL 12052.</title>
        <authorList>
            <person name="Velasco-Bucheli B."/>
            <person name="del Cerro C."/>
            <person name="Hormigo D."/>
            <person name="Garcia J.L."/>
            <person name="Acebal C."/>
            <person name="Arroyo M."/>
            <person name="de la Mata I."/>
        </authorList>
    </citation>
    <scope>NUCLEOTIDE SEQUENCE [LARGE SCALE GENOMIC DNA]</scope>
    <source>
        <strain evidence="2 3">NRRL 12052</strain>
    </source>
</reference>
<dbReference type="EMBL" id="JRTT01000020">
    <property type="protein sequence ID" value="KHD76140.1"/>
    <property type="molecule type" value="Genomic_DNA"/>
</dbReference>
<dbReference type="eggNOG" id="COG3087">
    <property type="taxonomic scope" value="Bacteria"/>
</dbReference>
<keyword evidence="1" id="KW-0472">Membrane</keyword>
<dbReference type="OrthoDB" id="3291376at2"/>
<accession>A0A0A6UJ51</accession>
<evidence type="ECO:0000313" key="3">
    <source>
        <dbReference type="Proteomes" id="UP000054537"/>
    </source>
</evidence>
<feature type="transmembrane region" description="Helical" evidence="1">
    <location>
        <begin position="12"/>
        <end position="32"/>
    </location>
</feature>
<keyword evidence="3" id="KW-1185">Reference proteome</keyword>
<dbReference type="AlphaFoldDB" id="A0A0A6UJ51"/>
<name>A0A0A6UJ51_ACTUT</name>
<keyword evidence="1" id="KW-0812">Transmembrane</keyword>
<dbReference type="Proteomes" id="UP000054537">
    <property type="component" value="Unassembled WGS sequence"/>
</dbReference>
<evidence type="ECO:0000256" key="1">
    <source>
        <dbReference type="SAM" id="Phobius"/>
    </source>
</evidence>
<proteinExistence type="predicted"/>
<organism evidence="2 3">
    <name type="scientific">Actinoplanes utahensis</name>
    <dbReference type="NCBI Taxonomy" id="1869"/>
    <lineage>
        <taxon>Bacteria</taxon>
        <taxon>Bacillati</taxon>
        <taxon>Actinomycetota</taxon>
        <taxon>Actinomycetes</taxon>
        <taxon>Micromonosporales</taxon>
        <taxon>Micromonosporaceae</taxon>
        <taxon>Actinoplanes</taxon>
    </lineage>
</organism>
<sequence length="256" mass="26911">MVPSDLRLHRSIVVVAGLAVLAAGGLTALHMVPEPVPPVSPVALAPRPPERVATGPLLNRKVAWLTLGDAASRVRVRLAPLPGLLYRISTAPDAGIAPVVSRRGARVVVRLAATGDAGLDEVWIVLNRNVRWDIRLPAGAGEQHLNLREGRVRRVVVGSAGLSRLWLPEPRGTVPVTFAGGVGTATVSVRGRAPVRIRFAHGAGSVETPWTANNGTAAGAVLREPGFRQAADRYLIRAHGGLGALIITRVRASADE</sequence>
<protein>
    <submittedName>
        <fullName evidence="2">Uncharacterized protein</fullName>
    </submittedName>
</protein>
<dbReference type="STRING" id="1869.MB27_18540"/>
<gene>
    <name evidence="2" type="ORF">MB27_18540</name>
</gene>
<comment type="caution">
    <text evidence="2">The sequence shown here is derived from an EMBL/GenBank/DDBJ whole genome shotgun (WGS) entry which is preliminary data.</text>
</comment>